<evidence type="ECO:0000256" key="1">
    <source>
        <dbReference type="ARBA" id="ARBA00009447"/>
    </source>
</evidence>
<proteinExistence type="inferred from homology"/>
<name>A0A667ZDV8_9TELE</name>
<dbReference type="GO" id="GO:0000145">
    <property type="term" value="C:exocyst"/>
    <property type="evidence" value="ECO:0007669"/>
    <property type="project" value="InterPro"/>
</dbReference>
<dbReference type="Gene3D" id="1.10.357.70">
    <property type="entry name" value="Exocyst complex component Sec6, C-terminal domain"/>
    <property type="match status" value="1"/>
</dbReference>
<dbReference type="FunCoup" id="A0A667ZDV8">
    <property type="interactions" value="289"/>
</dbReference>
<feature type="compositionally biased region" description="Polar residues" evidence="2">
    <location>
        <begin position="9"/>
        <end position="23"/>
    </location>
</feature>
<dbReference type="InParanoid" id="A0A667ZDV8"/>
<reference evidence="3" key="1">
    <citation type="submission" date="2019-06" db="EMBL/GenBank/DDBJ databases">
        <authorList>
            <consortium name="Wellcome Sanger Institute Data Sharing"/>
        </authorList>
    </citation>
    <scope>NUCLEOTIDE SEQUENCE [LARGE SCALE GENOMIC DNA]</scope>
</reference>
<protein>
    <submittedName>
        <fullName evidence="3">Tumor necrosis factor, alpha-induced protein 2b</fullName>
    </submittedName>
</protein>
<reference evidence="3" key="2">
    <citation type="submission" date="2025-08" db="UniProtKB">
        <authorList>
            <consortium name="Ensembl"/>
        </authorList>
    </citation>
    <scope>IDENTIFICATION</scope>
</reference>
<evidence type="ECO:0000313" key="3">
    <source>
        <dbReference type="Ensembl" id="ENSMMDP00005031096.1"/>
    </source>
</evidence>
<dbReference type="GO" id="GO:0000149">
    <property type="term" value="F:SNARE binding"/>
    <property type="evidence" value="ECO:0007669"/>
    <property type="project" value="TreeGrafter"/>
</dbReference>
<evidence type="ECO:0000256" key="2">
    <source>
        <dbReference type="SAM" id="MobiDB-lite"/>
    </source>
</evidence>
<dbReference type="InterPro" id="IPR042532">
    <property type="entry name" value="EXOC3/Sec6_C"/>
</dbReference>
<dbReference type="GO" id="GO:0006887">
    <property type="term" value="P:exocytosis"/>
    <property type="evidence" value="ECO:0007669"/>
    <property type="project" value="InterPro"/>
</dbReference>
<dbReference type="InterPro" id="IPR010326">
    <property type="entry name" value="EXOC3/Sec6"/>
</dbReference>
<reference evidence="3" key="3">
    <citation type="submission" date="2025-09" db="UniProtKB">
        <authorList>
            <consortium name="Ensembl"/>
        </authorList>
    </citation>
    <scope>IDENTIFICATION</scope>
</reference>
<dbReference type="GeneTree" id="ENSGT01030000234613"/>
<sequence>MRTRGDTMGITSKPDSPTEQSGKTSGGKRLHLKLPKLRGNKKGQTKVVVTDGHGSVSTATVELPLTFEQNLEQHCLFEACLQLIEREERLSGQITEEKEVSRLAKDRGALLSLVELILKKSFSPGEENLEALASALKAICQEEQQDRLWAQRHEGAPEWRPSHWREHHNSTLRRLVEERMDNAETPVTPDKMQRSSIQRHICGMGKQLKDDLKQVVEVVKGCYPPEFDICNFYARLYHRAFGARLRKITEFGLEEADCTTLLCWVNNYYPKTNCFNLDPPALKKEEEAWANGEEPERSDGCFISHLAIDVIQFINSAVESLSLLLRDEHKVQRTACLLENFLAIFSNMHFCKREFHNLWLPSLCRDFIDKKRHLFPEDVRQRCLSAVTAMKKSSHTYLLGPMHKELKPQYRTLGTNDWLRKLLFEKLLQSIESHIEDLQGLTGSCHQELMGQLQYDVTVEYVRRLLKGNVKLKDKEKQEQAARMVTENGKQLHQLFTEAGSKEDWLKDILPNIAEVLRLQDLPSLQLEVASLGAAYPDLSEKHISALLKLKTSLSKDDRRKVKESLLDGRTDTSDGDLLLFFSRVQIR</sequence>
<evidence type="ECO:0000313" key="4">
    <source>
        <dbReference type="Proteomes" id="UP000472263"/>
    </source>
</evidence>
<organism evidence="3 4">
    <name type="scientific">Myripristis murdjan</name>
    <name type="common">pinecone soldierfish</name>
    <dbReference type="NCBI Taxonomy" id="586833"/>
    <lineage>
        <taxon>Eukaryota</taxon>
        <taxon>Metazoa</taxon>
        <taxon>Chordata</taxon>
        <taxon>Craniata</taxon>
        <taxon>Vertebrata</taxon>
        <taxon>Euteleostomi</taxon>
        <taxon>Actinopterygii</taxon>
        <taxon>Neopterygii</taxon>
        <taxon>Teleostei</taxon>
        <taxon>Neoteleostei</taxon>
        <taxon>Acanthomorphata</taxon>
        <taxon>Holocentriformes</taxon>
        <taxon>Holocentridae</taxon>
        <taxon>Myripristis</taxon>
    </lineage>
</organism>
<accession>A0A667ZDV8</accession>
<dbReference type="Proteomes" id="UP000472263">
    <property type="component" value="Chromosome 22"/>
</dbReference>
<dbReference type="AlphaFoldDB" id="A0A667ZDV8"/>
<dbReference type="GO" id="GO:0051601">
    <property type="term" value="P:exocyst localization"/>
    <property type="evidence" value="ECO:0007669"/>
    <property type="project" value="TreeGrafter"/>
</dbReference>
<dbReference type="Ensembl" id="ENSMMDT00005031803.1">
    <property type="protein sequence ID" value="ENSMMDP00005031096.1"/>
    <property type="gene ID" value="ENSMMDG00005014686.1"/>
</dbReference>
<dbReference type="Pfam" id="PF06046">
    <property type="entry name" value="Sec6"/>
    <property type="match status" value="2"/>
</dbReference>
<dbReference type="PANTHER" id="PTHR21292">
    <property type="entry name" value="EXOCYST COMPLEX COMPONENT SEC6-RELATED"/>
    <property type="match status" value="1"/>
</dbReference>
<gene>
    <name evidence="3" type="primary">LOC115380649</name>
</gene>
<dbReference type="PANTHER" id="PTHR21292:SF4">
    <property type="entry name" value="TUMOR NECROSIS FACTOR ALPHA-INDUCED PROTEIN 2"/>
    <property type="match status" value="1"/>
</dbReference>
<keyword evidence="4" id="KW-1185">Reference proteome</keyword>
<comment type="similarity">
    <text evidence="1">Belongs to the SEC6 family.</text>
</comment>
<feature type="region of interest" description="Disordered" evidence="2">
    <location>
        <begin position="1"/>
        <end position="29"/>
    </location>
</feature>